<dbReference type="NCBIfam" id="TIGR01979">
    <property type="entry name" value="sufS"/>
    <property type="match status" value="1"/>
</dbReference>
<evidence type="ECO:0000313" key="11">
    <source>
        <dbReference type="Proteomes" id="UP000009309"/>
    </source>
</evidence>
<evidence type="ECO:0000256" key="4">
    <source>
        <dbReference type="ARBA" id="ARBA00022679"/>
    </source>
</evidence>
<dbReference type="InterPro" id="IPR015424">
    <property type="entry name" value="PyrdxlP-dep_Trfase"/>
</dbReference>
<feature type="domain" description="Aminotransferase class V" evidence="9">
    <location>
        <begin position="31"/>
        <end position="400"/>
    </location>
</feature>
<comment type="similarity">
    <text evidence="3 8">Belongs to the class-V pyridoxal-phosphate-dependent aminotransferase family. Csd subfamily.</text>
</comment>
<reference evidence="10 11" key="1">
    <citation type="journal article" date="2012" name="J. Bacteriol.">
        <title>Genome Sequence of the Filamentous Bacterium Fibrisoma limi BUZ 3T.</title>
        <authorList>
            <person name="Filippini M."/>
            <person name="Qi W."/>
            <person name="Jaenicke S."/>
            <person name="Goesmann A."/>
            <person name="Smits T.H."/>
            <person name="Bagheri H.C."/>
        </authorList>
    </citation>
    <scope>NUCLEOTIDE SEQUENCE [LARGE SCALE GENOMIC DNA]</scope>
    <source>
        <strain evidence="11">BUZ 3T</strain>
    </source>
</reference>
<keyword evidence="5 8" id="KW-0663">Pyridoxal phosphate</keyword>
<evidence type="ECO:0000256" key="2">
    <source>
        <dbReference type="ARBA" id="ARBA00002824"/>
    </source>
</evidence>
<protein>
    <recommendedName>
        <fullName evidence="8">Cysteine desulfurase</fullName>
        <ecNumber evidence="8">2.8.1.7</ecNumber>
    </recommendedName>
</protein>
<evidence type="ECO:0000256" key="5">
    <source>
        <dbReference type="ARBA" id="ARBA00022898"/>
    </source>
</evidence>
<dbReference type="PANTHER" id="PTHR43586:SF8">
    <property type="entry name" value="CYSTEINE DESULFURASE 1, CHLOROPLASTIC"/>
    <property type="match status" value="1"/>
</dbReference>
<dbReference type="SUPFAM" id="SSF53383">
    <property type="entry name" value="PLP-dependent transferases"/>
    <property type="match status" value="1"/>
</dbReference>
<dbReference type="GO" id="GO:0031071">
    <property type="term" value="F:cysteine desulfurase activity"/>
    <property type="evidence" value="ECO:0007669"/>
    <property type="project" value="UniProtKB-UniRule"/>
</dbReference>
<dbReference type="PANTHER" id="PTHR43586">
    <property type="entry name" value="CYSTEINE DESULFURASE"/>
    <property type="match status" value="1"/>
</dbReference>
<dbReference type="RefSeq" id="WP_009280373.1">
    <property type="nucleotide sequence ID" value="NZ_CAIT01000004.1"/>
</dbReference>
<organism evidence="10 11">
    <name type="scientific">Fibrisoma limi BUZ 3</name>
    <dbReference type="NCBI Taxonomy" id="1185876"/>
    <lineage>
        <taxon>Bacteria</taxon>
        <taxon>Pseudomonadati</taxon>
        <taxon>Bacteroidota</taxon>
        <taxon>Cytophagia</taxon>
        <taxon>Cytophagales</taxon>
        <taxon>Spirosomataceae</taxon>
        <taxon>Fibrisoma</taxon>
    </lineage>
</organism>
<dbReference type="STRING" id="1185876.BN8_00733"/>
<evidence type="ECO:0000313" key="10">
    <source>
        <dbReference type="EMBL" id="CCH51787.1"/>
    </source>
</evidence>
<dbReference type="Gene3D" id="3.90.1150.10">
    <property type="entry name" value="Aspartate Aminotransferase, domain 1"/>
    <property type="match status" value="1"/>
</dbReference>
<proteinExistence type="inferred from homology"/>
<dbReference type="OrthoDB" id="9804366at2"/>
<evidence type="ECO:0000259" key="9">
    <source>
        <dbReference type="Pfam" id="PF00266"/>
    </source>
</evidence>
<keyword evidence="11" id="KW-1185">Reference proteome</keyword>
<dbReference type="EC" id="2.8.1.7" evidence="8"/>
<gene>
    <name evidence="10" type="ORF">BN8_00733</name>
</gene>
<dbReference type="InterPro" id="IPR000192">
    <property type="entry name" value="Aminotrans_V_dom"/>
</dbReference>
<comment type="function">
    <text evidence="2 8">Catalyzes the removal of elemental sulfur and selenium atoms from L-cysteine, L-cystine, L-selenocysteine, and L-selenocystine to produce L-alanine.</text>
</comment>
<dbReference type="EMBL" id="CAIT01000004">
    <property type="protein sequence ID" value="CCH51787.1"/>
    <property type="molecule type" value="Genomic_DNA"/>
</dbReference>
<evidence type="ECO:0000256" key="6">
    <source>
        <dbReference type="ARBA" id="ARBA00050776"/>
    </source>
</evidence>
<dbReference type="InterPro" id="IPR020578">
    <property type="entry name" value="Aminotrans_V_PyrdxlP_BS"/>
</dbReference>
<dbReference type="Pfam" id="PF00266">
    <property type="entry name" value="Aminotran_5"/>
    <property type="match status" value="1"/>
</dbReference>
<dbReference type="InterPro" id="IPR015422">
    <property type="entry name" value="PyrdxlP-dep_Trfase_small"/>
</dbReference>
<dbReference type="InterPro" id="IPR016454">
    <property type="entry name" value="Cysteine_dSase"/>
</dbReference>
<evidence type="ECO:0000256" key="8">
    <source>
        <dbReference type="RuleBase" id="RU004506"/>
    </source>
</evidence>
<dbReference type="PROSITE" id="PS00595">
    <property type="entry name" value="AA_TRANSFER_CLASS_5"/>
    <property type="match status" value="1"/>
</dbReference>
<sequence>MQTAVDHTLDIEQIRRDFPVLDQLVNGKPLVYFDNAATNQKPLPVIDALTRYYEGYNANIHRGIHYLAEKATAAFEASRRAIQQFVNARHWEEIIFTYGTTDGINLVAQTYGRRFLNEGDEIIITTMEHHSNIVPWQMLCEERGCILKVIPVDDNGELILEEYEKLLTPRTKFVSVVHVSNALGTINPVKTIIDMAHAVGAVVLIDGAQATSHVDIDVQALDTDFYVFSAHKLYGPTGMGVLYGKKALLDDMPPYRGGGEMIKEVTFEKTTYNEIPYKFEAGTPNIADVVAVKTALEYMATLGKENIAAHEHDLLQYATAQLSEIEGLRIIGQAKNKISVVSFVMDGIHHQDIGVILDQLGIAVRTGHHCTQPLMRRFNIAGTTRASFAVYNTKDEIDRLVQGLHRVKKMMS</sequence>
<dbReference type="GO" id="GO:0030170">
    <property type="term" value="F:pyridoxal phosphate binding"/>
    <property type="evidence" value="ECO:0007669"/>
    <property type="project" value="UniProtKB-UniRule"/>
</dbReference>
<evidence type="ECO:0000256" key="3">
    <source>
        <dbReference type="ARBA" id="ARBA00010447"/>
    </source>
</evidence>
<name>I2GD13_9BACT</name>
<dbReference type="Gene3D" id="3.40.640.10">
    <property type="entry name" value="Type I PLP-dependent aspartate aminotransferase-like (Major domain)"/>
    <property type="match status" value="1"/>
</dbReference>
<dbReference type="GO" id="GO:0006534">
    <property type="term" value="P:cysteine metabolic process"/>
    <property type="evidence" value="ECO:0007669"/>
    <property type="project" value="UniProtKB-UniRule"/>
</dbReference>
<dbReference type="InterPro" id="IPR015421">
    <property type="entry name" value="PyrdxlP-dep_Trfase_major"/>
</dbReference>
<dbReference type="Proteomes" id="UP000009309">
    <property type="component" value="Unassembled WGS sequence"/>
</dbReference>
<dbReference type="AlphaFoldDB" id="I2GD13"/>
<dbReference type="CDD" id="cd06453">
    <property type="entry name" value="SufS_like"/>
    <property type="match status" value="1"/>
</dbReference>
<accession>I2GD13</accession>
<evidence type="ECO:0000256" key="7">
    <source>
        <dbReference type="RuleBase" id="RU004504"/>
    </source>
</evidence>
<dbReference type="eggNOG" id="COG0520">
    <property type="taxonomic scope" value="Bacteria"/>
</dbReference>
<dbReference type="InterPro" id="IPR010970">
    <property type="entry name" value="Cys_dSase_SufS"/>
</dbReference>
<comment type="cofactor">
    <cofactor evidence="1 7">
        <name>pyridoxal 5'-phosphate</name>
        <dbReference type="ChEBI" id="CHEBI:597326"/>
    </cofactor>
</comment>
<comment type="catalytic activity">
    <reaction evidence="6 8">
        <text>(sulfur carrier)-H + L-cysteine = (sulfur carrier)-SH + L-alanine</text>
        <dbReference type="Rhea" id="RHEA:43892"/>
        <dbReference type="Rhea" id="RHEA-COMP:14737"/>
        <dbReference type="Rhea" id="RHEA-COMP:14739"/>
        <dbReference type="ChEBI" id="CHEBI:29917"/>
        <dbReference type="ChEBI" id="CHEBI:35235"/>
        <dbReference type="ChEBI" id="CHEBI:57972"/>
        <dbReference type="ChEBI" id="CHEBI:64428"/>
        <dbReference type="EC" id="2.8.1.7"/>
    </reaction>
</comment>
<keyword evidence="4 8" id="KW-0808">Transferase</keyword>
<comment type="caution">
    <text evidence="10">The sequence shown here is derived from an EMBL/GenBank/DDBJ whole genome shotgun (WGS) entry which is preliminary data.</text>
</comment>
<evidence type="ECO:0000256" key="1">
    <source>
        <dbReference type="ARBA" id="ARBA00001933"/>
    </source>
</evidence>
<dbReference type="PIRSF" id="PIRSF005572">
    <property type="entry name" value="NifS"/>
    <property type="match status" value="1"/>
</dbReference>